<gene>
    <name evidence="2" type="ORF">CKO28_25945</name>
</gene>
<dbReference type="Pfam" id="PF02954">
    <property type="entry name" value="HTH_8"/>
    <property type="match status" value="1"/>
</dbReference>
<sequence length="22" mass="2565">MGISRTTLWEKLKRYGLKAEPS</sequence>
<reference evidence="2 3" key="1">
    <citation type="journal article" date="2020" name="Microorganisms">
        <title>Osmotic Adaptation and Compatible Solute Biosynthesis of Phototrophic Bacteria as Revealed from Genome Analyses.</title>
        <authorList>
            <person name="Imhoff J.F."/>
            <person name="Rahn T."/>
            <person name="Kunzel S."/>
            <person name="Keller A."/>
            <person name="Neulinger S.C."/>
        </authorList>
    </citation>
    <scope>NUCLEOTIDE SEQUENCE [LARGE SCALE GENOMIC DNA]</scope>
    <source>
        <strain evidence="2 3">DSM 9895</strain>
    </source>
</reference>
<name>A0ABS1DLN3_9PROT</name>
<evidence type="ECO:0000313" key="2">
    <source>
        <dbReference type="EMBL" id="MBK1671446.1"/>
    </source>
</evidence>
<organism evidence="2 3">
    <name type="scientific">Rhodovibrio sodomensis</name>
    <dbReference type="NCBI Taxonomy" id="1088"/>
    <lineage>
        <taxon>Bacteria</taxon>
        <taxon>Pseudomonadati</taxon>
        <taxon>Pseudomonadota</taxon>
        <taxon>Alphaproteobacteria</taxon>
        <taxon>Rhodospirillales</taxon>
        <taxon>Rhodovibrionaceae</taxon>
        <taxon>Rhodovibrio</taxon>
    </lineage>
</organism>
<proteinExistence type="predicted"/>
<dbReference type="Proteomes" id="UP001296873">
    <property type="component" value="Unassembled WGS sequence"/>
</dbReference>
<comment type="caution">
    <text evidence="2">The sequence shown here is derived from an EMBL/GenBank/DDBJ whole genome shotgun (WGS) entry which is preliminary data.</text>
</comment>
<accession>A0ABS1DLN3</accession>
<dbReference type="Gene3D" id="1.10.10.60">
    <property type="entry name" value="Homeodomain-like"/>
    <property type="match status" value="1"/>
</dbReference>
<dbReference type="InterPro" id="IPR002197">
    <property type="entry name" value="HTH_Fis"/>
</dbReference>
<evidence type="ECO:0000313" key="3">
    <source>
        <dbReference type="Proteomes" id="UP001296873"/>
    </source>
</evidence>
<dbReference type="EMBL" id="NRRL01000192">
    <property type="protein sequence ID" value="MBK1671446.1"/>
    <property type="molecule type" value="Genomic_DNA"/>
</dbReference>
<evidence type="ECO:0000259" key="1">
    <source>
        <dbReference type="Pfam" id="PF02954"/>
    </source>
</evidence>
<keyword evidence="3" id="KW-1185">Reference proteome</keyword>
<feature type="domain" description="DNA binding HTH" evidence="1">
    <location>
        <begin position="2"/>
        <end position="15"/>
    </location>
</feature>
<protein>
    <recommendedName>
        <fullName evidence="1">DNA binding HTH domain-containing protein</fullName>
    </recommendedName>
</protein>